<dbReference type="NCBIfam" id="TIGR01475">
    <property type="entry name" value="ubiA_other"/>
    <property type="match status" value="1"/>
</dbReference>
<dbReference type="RefSeq" id="WP_386097932.1">
    <property type="nucleotide sequence ID" value="NZ_JBHUOZ010000003.1"/>
</dbReference>
<evidence type="ECO:0000256" key="9">
    <source>
        <dbReference type="SAM" id="Phobius"/>
    </source>
</evidence>
<evidence type="ECO:0000256" key="1">
    <source>
        <dbReference type="ARBA" id="ARBA00001946"/>
    </source>
</evidence>
<dbReference type="Gene3D" id="1.10.357.140">
    <property type="entry name" value="UbiA prenyltransferase"/>
    <property type="match status" value="1"/>
</dbReference>
<dbReference type="InterPro" id="IPR039653">
    <property type="entry name" value="Prenyltransferase"/>
</dbReference>
<feature type="transmembrane region" description="Helical" evidence="9">
    <location>
        <begin position="138"/>
        <end position="159"/>
    </location>
</feature>
<feature type="transmembrane region" description="Helical" evidence="9">
    <location>
        <begin position="12"/>
        <end position="34"/>
    </location>
</feature>
<dbReference type="PANTHER" id="PTHR11048:SF28">
    <property type="entry name" value="4-HYDROXYBENZOATE POLYPRENYLTRANSFERASE, MITOCHONDRIAL"/>
    <property type="match status" value="1"/>
</dbReference>
<comment type="cofactor">
    <cofactor evidence="1">
        <name>Mg(2+)</name>
        <dbReference type="ChEBI" id="CHEBI:18420"/>
    </cofactor>
</comment>
<dbReference type="InterPro" id="IPR044878">
    <property type="entry name" value="UbiA_sf"/>
</dbReference>
<evidence type="ECO:0000256" key="3">
    <source>
        <dbReference type="ARBA" id="ARBA00005985"/>
    </source>
</evidence>
<dbReference type="Pfam" id="PF01040">
    <property type="entry name" value="UbiA"/>
    <property type="match status" value="1"/>
</dbReference>
<feature type="transmembrane region" description="Helical" evidence="9">
    <location>
        <begin position="70"/>
        <end position="91"/>
    </location>
</feature>
<comment type="similarity">
    <text evidence="3">Belongs to the UbiA prenyltransferase family.</text>
</comment>
<keyword evidence="4" id="KW-1003">Cell membrane</keyword>
<gene>
    <name evidence="10" type="ORF">ACFS6H_10140</name>
</gene>
<feature type="transmembrane region" description="Helical" evidence="9">
    <location>
        <begin position="166"/>
        <end position="186"/>
    </location>
</feature>
<dbReference type="EMBL" id="JBHUOZ010000003">
    <property type="protein sequence ID" value="MFD2920069.1"/>
    <property type="molecule type" value="Genomic_DNA"/>
</dbReference>
<protein>
    <submittedName>
        <fullName evidence="10">UbiA-like polyprenyltransferase</fullName>
    </submittedName>
</protein>
<dbReference type="CDD" id="cd13959">
    <property type="entry name" value="PT_UbiA_COQ2"/>
    <property type="match status" value="1"/>
</dbReference>
<evidence type="ECO:0000256" key="2">
    <source>
        <dbReference type="ARBA" id="ARBA00004141"/>
    </source>
</evidence>
<evidence type="ECO:0000313" key="11">
    <source>
        <dbReference type="Proteomes" id="UP001597511"/>
    </source>
</evidence>
<reference evidence="11" key="1">
    <citation type="journal article" date="2019" name="Int. J. Syst. Evol. Microbiol.">
        <title>The Global Catalogue of Microorganisms (GCM) 10K type strain sequencing project: providing services to taxonomists for standard genome sequencing and annotation.</title>
        <authorList>
            <consortium name="The Broad Institute Genomics Platform"/>
            <consortium name="The Broad Institute Genome Sequencing Center for Infectious Disease"/>
            <person name="Wu L."/>
            <person name="Ma J."/>
        </authorList>
    </citation>
    <scope>NUCLEOTIDE SEQUENCE [LARGE SCALE GENOMIC DNA]</scope>
    <source>
        <strain evidence="11">KCTC 23299</strain>
    </source>
</reference>
<feature type="transmembrane region" description="Helical" evidence="9">
    <location>
        <begin position="192"/>
        <end position="214"/>
    </location>
</feature>
<evidence type="ECO:0000256" key="4">
    <source>
        <dbReference type="ARBA" id="ARBA00022475"/>
    </source>
</evidence>
<dbReference type="PANTHER" id="PTHR11048">
    <property type="entry name" value="PRENYLTRANSFERASES"/>
    <property type="match status" value="1"/>
</dbReference>
<keyword evidence="6 9" id="KW-0812">Transmembrane</keyword>
<evidence type="ECO:0000256" key="7">
    <source>
        <dbReference type="ARBA" id="ARBA00022989"/>
    </source>
</evidence>
<comment type="caution">
    <text evidence="10">The sequence shown here is derived from an EMBL/GenBank/DDBJ whole genome shotgun (WGS) entry which is preliminary data.</text>
</comment>
<feature type="transmembrane region" description="Helical" evidence="9">
    <location>
        <begin position="293"/>
        <end position="316"/>
    </location>
</feature>
<accession>A0ABW6A425</accession>
<keyword evidence="7 9" id="KW-1133">Transmembrane helix</keyword>
<dbReference type="InterPro" id="IPR000537">
    <property type="entry name" value="UbiA_prenyltransferase"/>
</dbReference>
<dbReference type="Gene3D" id="1.20.120.1780">
    <property type="entry name" value="UbiA prenyltransferase"/>
    <property type="match status" value="1"/>
</dbReference>
<feature type="transmembrane region" description="Helical" evidence="9">
    <location>
        <begin position="263"/>
        <end position="281"/>
    </location>
</feature>
<feature type="transmembrane region" description="Helical" evidence="9">
    <location>
        <begin position="111"/>
        <end position="132"/>
    </location>
</feature>
<keyword evidence="5" id="KW-0808">Transferase</keyword>
<keyword evidence="8 9" id="KW-0472">Membrane</keyword>
<proteinExistence type="inferred from homology"/>
<evidence type="ECO:0000256" key="5">
    <source>
        <dbReference type="ARBA" id="ARBA00022679"/>
    </source>
</evidence>
<sequence length="318" mass="35629">MSTKKYLSLIKFSHTIFAMPFALIGFFLAVRPVWPMYFDWSSEEHDFIMFSGGDIDDDFLNSYPEDFQQLLLRFVLVILCMIFARSAAMAFNRYLDRHFDAKNPRTAIREIPAGILKANNVLLFTIISSVLFVVCTFFINRICFYLSPVALAVVLGYSYTKRFTALCHLVLGVGLALAPIGAYLAVTGHFALLPLLFSFAVICWVSGFDIIYALQDVDFDKSQNLNSIPSWLGKSKALRFSEVLHVLSTACVITAGWYGGFGWLYWIGVAIFAAMLIYQHAIVKPNDLSRVNLAFMTANGIASVVFAVFVIADLFVNS</sequence>
<comment type="subcellular location">
    <subcellularLocation>
        <location evidence="2">Membrane</location>
        <topology evidence="2">Multi-pass membrane protein</topology>
    </subcellularLocation>
</comment>
<dbReference type="InterPro" id="IPR006371">
    <property type="entry name" value="Polyprenyltransferase_UbiA-li"/>
</dbReference>
<keyword evidence="11" id="KW-1185">Reference proteome</keyword>
<name>A0ABW6A425_9BACT</name>
<dbReference type="Proteomes" id="UP001597511">
    <property type="component" value="Unassembled WGS sequence"/>
</dbReference>
<evidence type="ECO:0000313" key="10">
    <source>
        <dbReference type="EMBL" id="MFD2920069.1"/>
    </source>
</evidence>
<evidence type="ECO:0000256" key="8">
    <source>
        <dbReference type="ARBA" id="ARBA00023136"/>
    </source>
</evidence>
<organism evidence="10 11">
    <name type="scientific">Terrimonas rubra</name>
    <dbReference type="NCBI Taxonomy" id="1035890"/>
    <lineage>
        <taxon>Bacteria</taxon>
        <taxon>Pseudomonadati</taxon>
        <taxon>Bacteroidota</taxon>
        <taxon>Chitinophagia</taxon>
        <taxon>Chitinophagales</taxon>
        <taxon>Chitinophagaceae</taxon>
        <taxon>Terrimonas</taxon>
    </lineage>
</organism>
<evidence type="ECO:0000256" key="6">
    <source>
        <dbReference type="ARBA" id="ARBA00022692"/>
    </source>
</evidence>